<evidence type="ECO:0000313" key="1">
    <source>
        <dbReference type="EMBL" id="AAK41918.1"/>
    </source>
</evidence>
<organism evidence="1 2">
    <name type="scientific">Saccharolobus solfataricus (strain ATCC 35092 / DSM 1617 / JCM 11322 / P2)</name>
    <name type="common">Sulfolobus solfataricus</name>
    <dbReference type="NCBI Taxonomy" id="273057"/>
    <lineage>
        <taxon>Archaea</taxon>
        <taxon>Thermoproteota</taxon>
        <taxon>Thermoprotei</taxon>
        <taxon>Sulfolobales</taxon>
        <taxon>Sulfolobaceae</taxon>
        <taxon>Saccharolobus</taxon>
    </lineage>
</organism>
<dbReference type="Proteomes" id="UP000001974">
    <property type="component" value="Chromosome"/>
</dbReference>
<dbReference type="HOGENOM" id="CLU_1665580_0_0_2"/>
<name>Q97XL3_SACS2</name>
<dbReference type="PaxDb" id="273057-SSO1714"/>
<reference evidence="2" key="1">
    <citation type="journal article" date="2001" name="Proc. Natl. Acad. Sci. U.S.A.">
        <title>The complete genome of the crenarchaeon Sulfolobus solfataricus P2.</title>
        <authorList>
            <person name="She Q."/>
            <person name="Singh R.K."/>
            <person name="Confalonieri F."/>
            <person name="Zivanovic Y."/>
            <person name="Allard G."/>
            <person name="Awayez M.J."/>
            <person name="Chan-Weiher C.C.-Y."/>
            <person name="Clausen I.G."/>
            <person name="Curtis B.A."/>
            <person name="De Moors A."/>
            <person name="Erauso G."/>
            <person name="Fletcher C."/>
            <person name="Gordon P.M.K."/>
            <person name="Heikamp-de Jong I."/>
            <person name="Jeffries A.C."/>
            <person name="Kozera C.J."/>
            <person name="Medina N."/>
            <person name="Peng X."/>
            <person name="Thi-Ngoc H.P."/>
            <person name="Redder P."/>
            <person name="Schenk M.E."/>
            <person name="Theriault C."/>
            <person name="Tolstrup N."/>
            <person name="Charlebois R.L."/>
            <person name="Doolittle W.F."/>
            <person name="Duguet M."/>
            <person name="Gaasterland T."/>
            <person name="Garrett R.A."/>
            <person name="Ragan M.A."/>
            <person name="Sensen C.W."/>
            <person name="Van der Oost J."/>
        </authorList>
    </citation>
    <scope>NUCLEOTIDE SEQUENCE [LARGE SCALE GENOMIC DNA]</scope>
    <source>
        <strain evidence="2">ATCC 35092 / DSM 1617 / JCM 11322 / P2</strain>
    </source>
</reference>
<keyword evidence="2" id="KW-1185">Reference proteome</keyword>
<dbReference type="EnsemblBacteria" id="AAK41918">
    <property type="protein sequence ID" value="AAK41918"/>
    <property type="gene ID" value="SSO1714"/>
</dbReference>
<protein>
    <submittedName>
        <fullName evidence="1">Uncharacterized protein</fullName>
    </submittedName>
</protein>
<proteinExistence type="predicted"/>
<gene>
    <name evidence="1" type="ordered locus">SSO1714</name>
</gene>
<dbReference type="KEGG" id="sso:SSO1714"/>
<dbReference type="eggNOG" id="arCOG07238">
    <property type="taxonomic scope" value="Archaea"/>
</dbReference>
<dbReference type="InParanoid" id="Q97XL3"/>
<dbReference type="EMBL" id="AE006641">
    <property type="protein sequence ID" value="AAK41918.1"/>
    <property type="molecule type" value="Genomic_DNA"/>
</dbReference>
<accession>Q97XL3</accession>
<evidence type="ECO:0000313" key="2">
    <source>
        <dbReference type="Proteomes" id="UP000001974"/>
    </source>
</evidence>
<dbReference type="PATRIC" id="fig|273057.12.peg.1762"/>
<dbReference type="AlphaFoldDB" id="Q97XL3"/>
<dbReference type="PIR" id="G90332">
    <property type="entry name" value="G90332"/>
</dbReference>
<sequence>MLFSSFLLICFSLVILGFTRSLVLREFPVGDATYGLVSKILQTYSFLIYPFSFLCRSRYPSIGNHISILFCGSVFLKAKEIRKPLAPLETCIPICSKFLYALITSPPYTLSNTFSLFLPLCTSSRLYPCLLTCINALAPLPYLLMSSLSSTPDYSNYL</sequence>